<organism evidence="2 3">
    <name type="scientific">Blepharisma stoltei</name>
    <dbReference type="NCBI Taxonomy" id="1481888"/>
    <lineage>
        <taxon>Eukaryota</taxon>
        <taxon>Sar</taxon>
        <taxon>Alveolata</taxon>
        <taxon>Ciliophora</taxon>
        <taxon>Postciliodesmatophora</taxon>
        <taxon>Heterotrichea</taxon>
        <taxon>Heterotrichida</taxon>
        <taxon>Blepharismidae</taxon>
        <taxon>Blepharisma</taxon>
    </lineage>
</organism>
<keyword evidence="3" id="KW-1185">Reference proteome</keyword>
<feature type="region of interest" description="Disordered" evidence="1">
    <location>
        <begin position="55"/>
        <end position="89"/>
    </location>
</feature>
<name>A0AAU9IMW9_9CILI</name>
<proteinExistence type="predicted"/>
<dbReference type="Proteomes" id="UP001162131">
    <property type="component" value="Unassembled WGS sequence"/>
</dbReference>
<sequence>MEKGIKIRNKTDSRRVEILKQALNDIKNKKISEKSDPLPSFSQFKSIFNENGFHDDNFQKESITDRQRRSPNERLFASQPDKSPIRSLSTQRNLNNDYRKMHLEQLGRKKNDLLKDAENGNLYPESIRMKNERNPEKADNFPYMLGVGGSPFRNVHDKYSSGYSKAPRRLEPLFPDHHFVKVYKTGKIIQDKYFIVEVSKDHKVLKIMIYNLEDPEKFGLEISLKDAKKLIGDAGNYEKLVEMVKLEGNELMLIEDSLTNENEDHPIVS</sequence>
<accession>A0AAU9IMW9</accession>
<protein>
    <submittedName>
        <fullName evidence="2">Uncharacterized protein</fullName>
    </submittedName>
</protein>
<comment type="caution">
    <text evidence="2">The sequence shown here is derived from an EMBL/GenBank/DDBJ whole genome shotgun (WGS) entry which is preliminary data.</text>
</comment>
<evidence type="ECO:0000313" key="3">
    <source>
        <dbReference type="Proteomes" id="UP001162131"/>
    </source>
</evidence>
<dbReference type="EMBL" id="CAJZBQ010000012">
    <property type="protein sequence ID" value="CAG9314557.1"/>
    <property type="molecule type" value="Genomic_DNA"/>
</dbReference>
<dbReference type="AlphaFoldDB" id="A0AAU9IMW9"/>
<reference evidence="2" key="1">
    <citation type="submission" date="2021-09" db="EMBL/GenBank/DDBJ databases">
        <authorList>
            <consortium name="AG Swart"/>
            <person name="Singh M."/>
            <person name="Singh A."/>
            <person name="Seah K."/>
            <person name="Emmerich C."/>
        </authorList>
    </citation>
    <scope>NUCLEOTIDE SEQUENCE</scope>
    <source>
        <strain evidence="2">ATCC30299</strain>
    </source>
</reference>
<feature type="compositionally biased region" description="Basic and acidic residues" evidence="1">
    <location>
        <begin position="55"/>
        <end position="72"/>
    </location>
</feature>
<gene>
    <name evidence="2" type="ORF">BSTOLATCC_MIC11559</name>
</gene>
<evidence type="ECO:0000313" key="2">
    <source>
        <dbReference type="EMBL" id="CAG9314557.1"/>
    </source>
</evidence>
<evidence type="ECO:0000256" key="1">
    <source>
        <dbReference type="SAM" id="MobiDB-lite"/>
    </source>
</evidence>